<dbReference type="GO" id="GO:0005829">
    <property type="term" value="C:cytosol"/>
    <property type="evidence" value="ECO:0007669"/>
    <property type="project" value="TreeGrafter"/>
</dbReference>
<proteinExistence type="inferred from homology"/>
<dbReference type="GO" id="GO:0017057">
    <property type="term" value="F:6-phosphogluconolactonase activity"/>
    <property type="evidence" value="ECO:0007669"/>
    <property type="project" value="UniProtKB-EC"/>
</dbReference>
<dbReference type="GO" id="GO:0006006">
    <property type="term" value="P:glucose metabolic process"/>
    <property type="evidence" value="ECO:0007669"/>
    <property type="project" value="UniProtKB-KW"/>
</dbReference>
<dbReference type="RefSeq" id="WP_084422291.1">
    <property type="nucleotide sequence ID" value="NZ_LWSK01000004.1"/>
</dbReference>
<dbReference type="Pfam" id="PF10282">
    <property type="entry name" value="Lactonase"/>
    <property type="match status" value="1"/>
</dbReference>
<dbReference type="OrthoDB" id="9790815at2"/>
<organism evidence="3 4">
    <name type="scientific">Rubripirellula obstinata</name>
    <dbReference type="NCBI Taxonomy" id="406547"/>
    <lineage>
        <taxon>Bacteria</taxon>
        <taxon>Pseudomonadati</taxon>
        <taxon>Planctomycetota</taxon>
        <taxon>Planctomycetia</taxon>
        <taxon>Pirellulales</taxon>
        <taxon>Pirellulaceae</taxon>
        <taxon>Rubripirellula</taxon>
    </lineage>
</organism>
<keyword evidence="3" id="KW-0378">Hydrolase</keyword>
<dbReference type="Proteomes" id="UP000322699">
    <property type="component" value="Unassembled WGS sequence"/>
</dbReference>
<dbReference type="EMBL" id="VRLW01000001">
    <property type="protein sequence ID" value="KAA1262515.1"/>
    <property type="molecule type" value="Genomic_DNA"/>
</dbReference>
<gene>
    <name evidence="3" type="primary">pgl_2</name>
    <name evidence="3" type="ORF">LF1_50800</name>
</gene>
<evidence type="ECO:0000313" key="3">
    <source>
        <dbReference type="EMBL" id="KAA1262515.1"/>
    </source>
</evidence>
<evidence type="ECO:0000313" key="4">
    <source>
        <dbReference type="Proteomes" id="UP000322699"/>
    </source>
</evidence>
<sequence>MPDRLILTVITFACLILGGDTLKVCSAESIDIWIGTSNRPPSRGIYQAQMNLGTGKLSKPRLAAELKGPGFLALHPTLDNLYAIGTPIDGEPSVVAYNIGRPKNQLSLVNSVAIGDGGAAHLAIDQTGKLLLTAQYSGGSVGVFRLNEDGSIKDRTQLVKHKGGSGVVGNRQDAPHPHWVGFSPDNQYAFVPDLGLDQVVIYRIDHDEAKLLPHGDVELPPGSGSRHMKFHPNGKWAYVLNELSLTVTQLIWNPEAGTLSPMETLPTVPKKALEKESFKSASEIRIHPSGRFLYCGNRGHDTITVCRINQRSGSLSRVEIENSRSAMPRNFNLTPDGKWLVVAGQDSHTVASFSVDQNSGTLQYSQHIVQAPSPICILFQR</sequence>
<dbReference type="Gene3D" id="2.130.10.10">
    <property type="entry name" value="YVTN repeat-like/Quinoprotein amine dehydrogenase"/>
    <property type="match status" value="1"/>
</dbReference>
<dbReference type="PANTHER" id="PTHR30344:SF1">
    <property type="entry name" value="6-PHOSPHOGLUCONOLACTONASE"/>
    <property type="match status" value="1"/>
</dbReference>
<dbReference type="InterPro" id="IPR050282">
    <property type="entry name" value="Cycloisomerase_2"/>
</dbReference>
<reference evidence="3 4" key="1">
    <citation type="submission" date="2019-08" db="EMBL/GenBank/DDBJ databases">
        <title>Deep-cultivation of Planctomycetes and their phenomic and genomic characterization uncovers novel biology.</title>
        <authorList>
            <person name="Wiegand S."/>
            <person name="Jogler M."/>
            <person name="Boedeker C."/>
            <person name="Pinto D."/>
            <person name="Vollmers J."/>
            <person name="Rivas-Marin E."/>
            <person name="Kohn T."/>
            <person name="Peeters S.H."/>
            <person name="Heuer A."/>
            <person name="Rast P."/>
            <person name="Oberbeckmann S."/>
            <person name="Bunk B."/>
            <person name="Jeske O."/>
            <person name="Meyerdierks A."/>
            <person name="Storesund J.E."/>
            <person name="Kallscheuer N."/>
            <person name="Luecker S."/>
            <person name="Lage O.M."/>
            <person name="Pohl T."/>
            <person name="Merkel B.J."/>
            <person name="Hornburger P."/>
            <person name="Mueller R.-W."/>
            <person name="Bruemmer F."/>
            <person name="Labrenz M."/>
            <person name="Spormann A.M."/>
            <person name="Op Den Camp H."/>
            <person name="Overmann J."/>
            <person name="Amann R."/>
            <person name="Jetten M.S.M."/>
            <person name="Mascher T."/>
            <person name="Medema M.H."/>
            <person name="Devos D.P."/>
            <person name="Kaster A.-K."/>
            <person name="Ovreas L."/>
            <person name="Rohde M."/>
            <person name="Galperin M.Y."/>
            <person name="Jogler C."/>
        </authorList>
    </citation>
    <scope>NUCLEOTIDE SEQUENCE [LARGE SCALE GENOMIC DNA]</scope>
    <source>
        <strain evidence="3 4">LF1</strain>
    </source>
</reference>
<keyword evidence="2" id="KW-0119">Carbohydrate metabolism</keyword>
<dbReference type="InterPro" id="IPR011045">
    <property type="entry name" value="N2O_reductase_N"/>
</dbReference>
<dbReference type="AlphaFoldDB" id="A0A5B1CRC0"/>
<name>A0A5B1CRC0_9BACT</name>
<evidence type="ECO:0000256" key="1">
    <source>
        <dbReference type="ARBA" id="ARBA00005564"/>
    </source>
</evidence>
<dbReference type="InterPro" id="IPR015943">
    <property type="entry name" value="WD40/YVTN_repeat-like_dom_sf"/>
</dbReference>
<dbReference type="SUPFAM" id="SSF50974">
    <property type="entry name" value="Nitrous oxide reductase, N-terminal domain"/>
    <property type="match status" value="1"/>
</dbReference>
<dbReference type="EC" id="3.1.1.31" evidence="3"/>
<comment type="similarity">
    <text evidence="1">Belongs to the cycloisomerase 2 family.</text>
</comment>
<keyword evidence="4" id="KW-1185">Reference proteome</keyword>
<keyword evidence="2" id="KW-0313">Glucose metabolism</keyword>
<dbReference type="PANTHER" id="PTHR30344">
    <property type="entry name" value="6-PHOSPHOGLUCONOLACTONASE-RELATED"/>
    <property type="match status" value="1"/>
</dbReference>
<comment type="caution">
    <text evidence="3">The sequence shown here is derived from an EMBL/GenBank/DDBJ whole genome shotgun (WGS) entry which is preliminary data.</text>
</comment>
<protein>
    <submittedName>
        <fullName evidence="3">6-phosphogluconolactonase</fullName>
        <ecNumber evidence="3">3.1.1.31</ecNumber>
    </submittedName>
</protein>
<dbReference type="InterPro" id="IPR019405">
    <property type="entry name" value="Lactonase_7-beta_prop"/>
</dbReference>
<accession>A0A5B1CRC0</accession>
<evidence type="ECO:0000256" key="2">
    <source>
        <dbReference type="ARBA" id="ARBA00022526"/>
    </source>
</evidence>